<dbReference type="EMBL" id="LPEQ01000113">
    <property type="protein sequence ID" value="KVV40817.1"/>
    <property type="molecule type" value="Genomic_DNA"/>
</dbReference>
<gene>
    <name evidence="3" type="ORF">WT27_12865</name>
</gene>
<evidence type="ECO:0000313" key="3">
    <source>
        <dbReference type="EMBL" id="KVV40817.1"/>
    </source>
</evidence>
<dbReference type="RefSeq" id="WP_060108140.1">
    <property type="nucleotide sequence ID" value="NZ_LPEQ01000113.1"/>
</dbReference>
<organism evidence="3 4">
    <name type="scientific">Burkholderia territorii</name>
    <dbReference type="NCBI Taxonomy" id="1503055"/>
    <lineage>
        <taxon>Bacteria</taxon>
        <taxon>Pseudomonadati</taxon>
        <taxon>Pseudomonadota</taxon>
        <taxon>Betaproteobacteria</taxon>
        <taxon>Burkholderiales</taxon>
        <taxon>Burkholderiaceae</taxon>
        <taxon>Burkholderia</taxon>
        <taxon>Burkholderia cepacia complex</taxon>
    </lineage>
</organism>
<feature type="domain" description="Actin homologue MreB-like C-terminal" evidence="2">
    <location>
        <begin position="180"/>
        <end position="297"/>
    </location>
</feature>
<evidence type="ECO:0000259" key="1">
    <source>
        <dbReference type="Pfam" id="PF17989"/>
    </source>
</evidence>
<keyword evidence="4" id="KW-1185">Reference proteome</keyword>
<dbReference type="SUPFAM" id="SSF53067">
    <property type="entry name" value="Actin-like ATPase domain"/>
    <property type="match status" value="2"/>
</dbReference>
<dbReference type="InterPro" id="IPR043129">
    <property type="entry name" value="ATPase_NBD"/>
</dbReference>
<protein>
    <submittedName>
        <fullName evidence="3">Uncharacterized protein</fullName>
    </submittedName>
</protein>
<dbReference type="Gene3D" id="3.30.420.40">
    <property type="match status" value="2"/>
</dbReference>
<reference evidence="3 4" key="1">
    <citation type="submission" date="2015-11" db="EMBL/GenBank/DDBJ databases">
        <title>Expanding the genomic diversity of Burkholderia species for the development of highly accurate diagnostics.</title>
        <authorList>
            <person name="Sahl J."/>
            <person name="Keim P."/>
            <person name="Wagner D."/>
        </authorList>
    </citation>
    <scope>NUCLEOTIDE SEQUENCE [LARGE SCALE GENOMIC DNA]</scope>
    <source>
        <strain evidence="3 4">MSMB1301WGS</strain>
    </source>
</reference>
<dbReference type="Proteomes" id="UP000062317">
    <property type="component" value="Unassembled WGS sequence"/>
</dbReference>
<name>A0A105V3R2_9BURK</name>
<feature type="domain" description="Actin-like protein N-terminal" evidence="1">
    <location>
        <begin position="6"/>
        <end position="140"/>
    </location>
</feature>
<dbReference type="Pfam" id="PF21522">
    <property type="entry name" value="MreB-like_C"/>
    <property type="match status" value="1"/>
</dbReference>
<sequence length="340" mass="36561">MSTSVGLDIGRSSPKIVIAQTVDGGIVSRQELLFPTAVCPAIPLSTDTAMQRAAVDTVTYEGTQWFVGDTAILQGHDGMGSGLRDDWVRTTEHAVLAVAAIEKAQRLMASDIKSGCIITGLPSKLYRSQRDVLKAEMKRLFPNATIRVLPQPLGVWNTLVFDANGHQQAGFDADSNNYGVVEIGQYTTDFALIKRGVDIEHGYDSVAGMTAAAEELARLLADYQVDLPRATALLEKRTLKHFGREIDVSNEVREAATALTRLIHQKAQQIFGRDLGDLDGIAIAGGGAPLIGPLLQELSGWEHIRIQQKPRMAVAEGLCRLGLAITRAGLAKRPSATAVA</sequence>
<comment type="caution">
    <text evidence="3">The sequence shown here is derived from an EMBL/GenBank/DDBJ whole genome shotgun (WGS) entry which is preliminary data.</text>
</comment>
<evidence type="ECO:0000313" key="4">
    <source>
        <dbReference type="Proteomes" id="UP000062317"/>
    </source>
</evidence>
<dbReference type="AlphaFoldDB" id="A0A105V3R2"/>
<proteinExistence type="predicted"/>
<evidence type="ECO:0000259" key="2">
    <source>
        <dbReference type="Pfam" id="PF21522"/>
    </source>
</evidence>
<dbReference type="Pfam" id="PF17989">
    <property type="entry name" value="ALP_N"/>
    <property type="match status" value="1"/>
</dbReference>
<dbReference type="InterPro" id="IPR049067">
    <property type="entry name" value="MreB-like_C"/>
</dbReference>
<accession>A0A105V3R2</accession>
<dbReference type="InterPro" id="IPR040607">
    <property type="entry name" value="ALP_N"/>
</dbReference>